<evidence type="ECO:0000256" key="3">
    <source>
        <dbReference type="ARBA" id="ARBA00023143"/>
    </source>
</evidence>
<sequence>MLRSLYSGISGMKGFQVKLDVISNNIANVNTVGFKAGRVNFQDILSQKIGSAMQPTAGQRGGMNPKQVGLGSMVGTIDTLHTPGSFQTTNVLTDLAIDGDGFFQVLDAPNNKIYFTRAGNFTLDDNGYLVTPQGNYVQGVVVDNTGKAVIDVNGNTIPTNIQIPDNAYDTNASKQMEKVVAYNIASDGGIDLTLANGSVIKLAKDPTSTNPTEFVKVGLVKITNPGGLEKAGNSLYIESLNAQADDINVPTELGTSIRTGTLEMSNVDLTNEFSEMIVAQRGFQANSRIITTSDEILQELVNLKR</sequence>
<protein>
    <recommendedName>
        <fullName evidence="4">Flagellar hook protein FlgE</fullName>
    </recommendedName>
</protein>
<dbReference type="Pfam" id="PF00460">
    <property type="entry name" value="Flg_bb_rod"/>
    <property type="match status" value="1"/>
</dbReference>
<feature type="domain" description="Flagellar basal-body/hook protein C-terminal" evidence="6">
    <location>
        <begin position="259"/>
        <end position="303"/>
    </location>
</feature>
<keyword evidence="8" id="KW-0282">Flagellum</keyword>
<evidence type="ECO:0000313" key="9">
    <source>
        <dbReference type="Proteomes" id="UP000295788"/>
    </source>
</evidence>
<dbReference type="RefSeq" id="WP_132768302.1">
    <property type="nucleotide sequence ID" value="NZ_SMAB01000007.1"/>
</dbReference>
<evidence type="ECO:0000313" key="8">
    <source>
        <dbReference type="EMBL" id="TCS82944.1"/>
    </source>
</evidence>
<dbReference type="NCBIfam" id="TIGR03506">
    <property type="entry name" value="FlgEFG_subfam"/>
    <property type="match status" value="1"/>
</dbReference>
<dbReference type="GO" id="GO:0071978">
    <property type="term" value="P:bacterial-type flagellum-dependent swarming motility"/>
    <property type="evidence" value="ECO:0007669"/>
    <property type="project" value="TreeGrafter"/>
</dbReference>
<dbReference type="GO" id="GO:0009425">
    <property type="term" value="C:bacterial-type flagellum basal body"/>
    <property type="evidence" value="ECO:0007669"/>
    <property type="project" value="UniProtKB-SubCell"/>
</dbReference>
<dbReference type="GO" id="GO:0009424">
    <property type="term" value="C:bacterial-type flagellum hook"/>
    <property type="evidence" value="ECO:0007669"/>
    <property type="project" value="TreeGrafter"/>
</dbReference>
<dbReference type="InterPro" id="IPR019776">
    <property type="entry name" value="Flagellar_basal_body_rod_CS"/>
</dbReference>
<dbReference type="PANTHER" id="PTHR30435:SF1">
    <property type="entry name" value="FLAGELLAR HOOK PROTEIN FLGE"/>
    <property type="match status" value="1"/>
</dbReference>
<dbReference type="AlphaFoldDB" id="A0A4R3KIE3"/>
<dbReference type="PANTHER" id="PTHR30435">
    <property type="entry name" value="FLAGELLAR PROTEIN"/>
    <property type="match status" value="1"/>
</dbReference>
<reference evidence="8 9" key="1">
    <citation type="submission" date="2019-03" db="EMBL/GenBank/DDBJ databases">
        <title>Genomic Encyclopedia of Type Strains, Phase IV (KMG-IV): sequencing the most valuable type-strain genomes for metagenomic binning, comparative biology and taxonomic classification.</title>
        <authorList>
            <person name="Goeker M."/>
        </authorList>
    </citation>
    <scope>NUCLEOTIDE SEQUENCE [LARGE SCALE GENOMIC DNA]</scope>
    <source>
        <strain evidence="8 9">DSM 23802</strain>
    </source>
</reference>
<keyword evidence="3 4" id="KW-0975">Bacterial flagellum</keyword>
<evidence type="ECO:0000259" key="6">
    <source>
        <dbReference type="Pfam" id="PF06429"/>
    </source>
</evidence>
<evidence type="ECO:0000256" key="1">
    <source>
        <dbReference type="ARBA" id="ARBA00004117"/>
    </source>
</evidence>
<dbReference type="Pfam" id="PF06429">
    <property type="entry name" value="Flg_bbr_C"/>
    <property type="match status" value="1"/>
</dbReference>
<dbReference type="InterPro" id="IPR010930">
    <property type="entry name" value="Flg_bb/hook_C_dom"/>
</dbReference>
<feature type="domain" description="Flagellar basal body rod protein N-terminal" evidence="5">
    <location>
        <begin position="5"/>
        <end position="35"/>
    </location>
</feature>
<dbReference type="PROSITE" id="PS00588">
    <property type="entry name" value="FLAGELLA_BB_ROD"/>
    <property type="match status" value="1"/>
</dbReference>
<dbReference type="SUPFAM" id="SSF117143">
    <property type="entry name" value="Flagellar hook protein flgE"/>
    <property type="match status" value="1"/>
</dbReference>
<evidence type="ECO:0000259" key="7">
    <source>
        <dbReference type="Pfam" id="PF22692"/>
    </source>
</evidence>
<dbReference type="EMBL" id="SMAB01000007">
    <property type="protein sequence ID" value="TCS82944.1"/>
    <property type="molecule type" value="Genomic_DNA"/>
</dbReference>
<dbReference type="InterPro" id="IPR037925">
    <property type="entry name" value="FlgE/F/G-like"/>
</dbReference>
<dbReference type="Proteomes" id="UP000295788">
    <property type="component" value="Unassembled WGS sequence"/>
</dbReference>
<dbReference type="Pfam" id="PF22692">
    <property type="entry name" value="LlgE_F_G_D1"/>
    <property type="match status" value="1"/>
</dbReference>
<organism evidence="8 9">
    <name type="scientific">Tepidibacillus fermentans</name>
    <dbReference type="NCBI Taxonomy" id="1281767"/>
    <lineage>
        <taxon>Bacteria</taxon>
        <taxon>Bacillati</taxon>
        <taxon>Bacillota</taxon>
        <taxon>Bacilli</taxon>
        <taxon>Bacillales</taxon>
        <taxon>Bacillaceae</taxon>
        <taxon>Tepidibacillus</taxon>
    </lineage>
</organism>
<proteinExistence type="inferred from homology"/>
<name>A0A4R3KIE3_9BACI</name>
<keyword evidence="9" id="KW-1185">Reference proteome</keyword>
<accession>A0A4R3KIE3</accession>
<keyword evidence="8" id="KW-0969">Cilium</keyword>
<evidence type="ECO:0000256" key="4">
    <source>
        <dbReference type="RuleBase" id="RU362116"/>
    </source>
</evidence>
<dbReference type="InterPro" id="IPR020013">
    <property type="entry name" value="Flagellar_FlgE/F/G"/>
</dbReference>
<evidence type="ECO:0000256" key="2">
    <source>
        <dbReference type="ARBA" id="ARBA00009677"/>
    </source>
</evidence>
<comment type="caution">
    <text evidence="8">The sequence shown here is derived from an EMBL/GenBank/DDBJ whole genome shotgun (WGS) entry which is preliminary data.</text>
</comment>
<comment type="function">
    <text evidence="4">A flexible structure which links the flagellar filament to the drive apparatus in the basal body.</text>
</comment>
<gene>
    <name evidence="8" type="ORF">EDD72_10727</name>
</gene>
<dbReference type="GO" id="GO:0005829">
    <property type="term" value="C:cytosol"/>
    <property type="evidence" value="ECO:0007669"/>
    <property type="project" value="TreeGrafter"/>
</dbReference>
<comment type="subcellular location">
    <subcellularLocation>
        <location evidence="1 4">Bacterial flagellum basal body</location>
    </subcellularLocation>
</comment>
<dbReference type="InterPro" id="IPR001444">
    <property type="entry name" value="Flag_bb_rod_N"/>
</dbReference>
<comment type="similarity">
    <text evidence="2 4">Belongs to the flagella basal body rod proteins family.</text>
</comment>
<feature type="domain" description="Flagellar hook protein FlgE/F/G-like D1" evidence="7">
    <location>
        <begin position="96"/>
        <end position="171"/>
    </location>
</feature>
<evidence type="ECO:0000259" key="5">
    <source>
        <dbReference type="Pfam" id="PF00460"/>
    </source>
</evidence>
<dbReference type="InterPro" id="IPR053967">
    <property type="entry name" value="LlgE_F_G-like_D1"/>
</dbReference>
<keyword evidence="8" id="KW-0966">Cell projection</keyword>
<dbReference type="OrthoDB" id="9804559at2"/>